<dbReference type="PANTHER" id="PTHR28627:SF1">
    <property type="entry name" value="CYTOCHROME C OXIDASE ASSEMBLY FACTOR 5"/>
    <property type="match status" value="1"/>
</dbReference>
<dbReference type="GO" id="GO:0005739">
    <property type="term" value="C:mitochondrion"/>
    <property type="evidence" value="ECO:0007669"/>
    <property type="project" value="TreeGrafter"/>
</dbReference>
<dbReference type="PANTHER" id="PTHR28627">
    <property type="entry name" value="CYTOCHROME C OXIDASE ASSEMBLY FACTOR 5"/>
    <property type="match status" value="1"/>
</dbReference>
<evidence type="ECO:0000313" key="6">
    <source>
        <dbReference type="EMBL" id="RNA18308.1"/>
    </source>
</evidence>
<accession>A0A3M7R4Y9</accession>
<name>A0A3M7R4Y9_BRAPC</name>
<proteinExistence type="inferred from homology"/>
<dbReference type="EMBL" id="REGN01004264">
    <property type="protein sequence ID" value="RNA18308.1"/>
    <property type="molecule type" value="Genomic_DNA"/>
</dbReference>
<evidence type="ECO:0000256" key="4">
    <source>
        <dbReference type="ARBA" id="ARBA00023157"/>
    </source>
</evidence>
<feature type="domain" description="AEBP2-like C-terminal SH3" evidence="5">
    <location>
        <begin position="11"/>
        <end position="102"/>
    </location>
</feature>
<keyword evidence="7" id="KW-1185">Reference proteome</keyword>
<dbReference type="AlphaFoldDB" id="A0A3M7R4Y9"/>
<comment type="similarity">
    <text evidence="2">Belongs to the PET191 family.</text>
</comment>
<gene>
    <name evidence="6" type="ORF">BpHYR1_039029</name>
</gene>
<organism evidence="6 7">
    <name type="scientific">Brachionus plicatilis</name>
    <name type="common">Marine rotifer</name>
    <name type="synonym">Brachionus muelleri</name>
    <dbReference type="NCBI Taxonomy" id="10195"/>
    <lineage>
        <taxon>Eukaryota</taxon>
        <taxon>Metazoa</taxon>
        <taxon>Spiralia</taxon>
        <taxon>Gnathifera</taxon>
        <taxon>Rotifera</taxon>
        <taxon>Eurotatoria</taxon>
        <taxon>Monogononta</taxon>
        <taxon>Pseudotrocha</taxon>
        <taxon>Ploima</taxon>
        <taxon>Brachionidae</taxon>
        <taxon>Brachionus</taxon>
    </lineage>
</organism>
<dbReference type="Pfam" id="PF10203">
    <property type="entry name" value="Pet191_N"/>
    <property type="match status" value="1"/>
</dbReference>
<evidence type="ECO:0000256" key="2">
    <source>
        <dbReference type="ARBA" id="ARBA00007785"/>
    </source>
</evidence>
<dbReference type="InterPro" id="IPR018793">
    <property type="entry name" value="Cyt_c_oxidase_assmbl_Pet191"/>
</dbReference>
<evidence type="ECO:0000256" key="1">
    <source>
        <dbReference type="ARBA" id="ARBA00003186"/>
    </source>
</evidence>
<evidence type="ECO:0000259" key="5">
    <source>
        <dbReference type="Pfam" id="PF26014"/>
    </source>
</evidence>
<reference evidence="6 7" key="1">
    <citation type="journal article" date="2018" name="Sci. Rep.">
        <title>Genomic signatures of local adaptation to the degree of environmental predictability in rotifers.</title>
        <authorList>
            <person name="Franch-Gras L."/>
            <person name="Hahn C."/>
            <person name="Garcia-Roger E.M."/>
            <person name="Carmona M.J."/>
            <person name="Serra M."/>
            <person name="Gomez A."/>
        </authorList>
    </citation>
    <scope>NUCLEOTIDE SEQUENCE [LARGE SCALE GENOMIC DNA]</scope>
    <source>
        <strain evidence="6">HYR1</strain>
    </source>
</reference>
<dbReference type="Proteomes" id="UP000276133">
    <property type="component" value="Unassembled WGS sequence"/>
</dbReference>
<evidence type="ECO:0000256" key="3">
    <source>
        <dbReference type="ARBA" id="ARBA00021904"/>
    </source>
</evidence>
<sequence length="182" mass="21422">MVRMRKTSDFNKKKFKKAQFKDFFDVCSLKVIDNKLKQLNFKSGTCTFNANIIGSHVNISSGVESFHVEWHPKNILENEWVEKDDLKLTKTVDIDDLMTDSETSNPHAEVRRKCDGLRYDLKMCLLKSDCVQKYHTVPRKCLQDPEMLPYVPDKCWVLANTFFECKRSLIDMRRRFRGPKGY</sequence>
<evidence type="ECO:0000313" key="7">
    <source>
        <dbReference type="Proteomes" id="UP000276133"/>
    </source>
</evidence>
<dbReference type="GO" id="GO:0033617">
    <property type="term" value="P:mitochondrial respiratory chain complex IV assembly"/>
    <property type="evidence" value="ECO:0007669"/>
    <property type="project" value="TreeGrafter"/>
</dbReference>
<comment type="function">
    <text evidence="1">Involved in an early step of the mitochondrial complex IV assembly process.</text>
</comment>
<keyword evidence="4" id="KW-1015">Disulfide bond</keyword>
<comment type="caution">
    <text evidence="6">The sequence shown here is derived from an EMBL/GenBank/DDBJ whole genome shotgun (WGS) entry which is preliminary data.</text>
</comment>
<dbReference type="InterPro" id="IPR059034">
    <property type="entry name" value="SH3_AEBP2_C"/>
</dbReference>
<dbReference type="Pfam" id="PF26014">
    <property type="entry name" value="SH3_AEBP2_C"/>
    <property type="match status" value="1"/>
</dbReference>
<protein>
    <recommendedName>
        <fullName evidence="3">Cytochrome c oxidase assembly factor 5</fullName>
    </recommendedName>
</protein>
<dbReference type="OrthoDB" id="282149at2759"/>
<dbReference type="STRING" id="10195.A0A3M7R4Y9"/>